<organism evidence="14 15">
    <name type="scientific">Candidatus Stercoripulliclostridium pullicola</name>
    <dbReference type="NCBI Taxonomy" id="2840953"/>
    <lineage>
        <taxon>Bacteria</taxon>
        <taxon>Bacillati</taxon>
        <taxon>Bacillota</taxon>
        <taxon>Clostridia</taxon>
        <taxon>Eubacteriales</taxon>
        <taxon>Candidatus Stercoripulliclostridium</taxon>
    </lineage>
</organism>
<feature type="binding site" evidence="12">
    <location>
        <begin position="199"/>
        <end position="200"/>
    </location>
    <ligand>
        <name>substrate</name>
    </ligand>
</feature>
<dbReference type="Proteomes" id="UP000727857">
    <property type="component" value="Unassembled WGS sequence"/>
</dbReference>
<dbReference type="InterPro" id="IPR024920">
    <property type="entry name" value="Dihydroorotate_DH_1"/>
</dbReference>
<evidence type="ECO:0000256" key="12">
    <source>
        <dbReference type="HAMAP-Rule" id="MF_00224"/>
    </source>
</evidence>
<feature type="binding site" evidence="12">
    <location>
        <position position="27"/>
    </location>
    <ligand>
        <name>FMN</name>
        <dbReference type="ChEBI" id="CHEBI:58210"/>
    </ligand>
</feature>
<reference evidence="14" key="1">
    <citation type="submission" date="2020-10" db="EMBL/GenBank/DDBJ databases">
        <authorList>
            <person name="Gilroy R."/>
        </authorList>
    </citation>
    <scope>NUCLEOTIDE SEQUENCE</scope>
    <source>
        <strain evidence="14">517</strain>
    </source>
</reference>
<dbReference type="InterPro" id="IPR033888">
    <property type="entry name" value="DHOD_1B"/>
</dbReference>
<dbReference type="SUPFAM" id="SSF51395">
    <property type="entry name" value="FMN-linked oxidoreductases"/>
    <property type="match status" value="1"/>
</dbReference>
<dbReference type="InterPro" id="IPR005720">
    <property type="entry name" value="Dihydroorotate_DH_cat"/>
</dbReference>
<evidence type="ECO:0000256" key="9">
    <source>
        <dbReference type="ARBA" id="ARBA00023002"/>
    </source>
</evidence>
<dbReference type="HAMAP" id="MF_00224">
    <property type="entry name" value="DHO_dh_type1"/>
    <property type="match status" value="1"/>
</dbReference>
<evidence type="ECO:0000256" key="8">
    <source>
        <dbReference type="ARBA" id="ARBA00022975"/>
    </source>
</evidence>
<dbReference type="NCBIfam" id="TIGR01037">
    <property type="entry name" value="pyrD_sub1_fam"/>
    <property type="match status" value="1"/>
</dbReference>
<comment type="function">
    <text evidence="1">Catalyzes the conversion of dihydroorotate to orotate with NAD(+) as electron acceptor.</text>
</comment>
<dbReference type="InterPro" id="IPR001295">
    <property type="entry name" value="Dihydroorotate_DH_CS"/>
</dbReference>
<keyword evidence="10" id="KW-0520">NAD</keyword>
<feature type="binding site" evidence="12">
    <location>
        <position position="51"/>
    </location>
    <ligand>
        <name>substrate</name>
    </ligand>
</feature>
<keyword evidence="9 12" id="KW-0560">Oxidoreductase</keyword>
<dbReference type="NCBIfam" id="NF005574">
    <property type="entry name" value="PRK07259.1"/>
    <property type="match status" value="1"/>
</dbReference>
<feature type="binding site" evidence="12">
    <location>
        <position position="198"/>
    </location>
    <ligand>
        <name>FMN</name>
        <dbReference type="ChEBI" id="CHEBI:58210"/>
    </ligand>
</feature>
<evidence type="ECO:0000313" key="14">
    <source>
        <dbReference type="EMBL" id="MBO8424193.1"/>
    </source>
</evidence>
<feature type="binding site" evidence="12">
    <location>
        <begin position="250"/>
        <end position="251"/>
    </location>
    <ligand>
        <name>FMN</name>
        <dbReference type="ChEBI" id="CHEBI:58210"/>
    </ligand>
</feature>
<feature type="domain" description="Dihydroorotate dehydrogenase catalytic" evidence="13">
    <location>
        <begin position="13"/>
        <end position="293"/>
    </location>
</feature>
<feature type="binding site" evidence="12">
    <location>
        <position position="106"/>
    </location>
    <ligand>
        <name>FMN</name>
        <dbReference type="ChEBI" id="CHEBI:58210"/>
    </ligand>
</feature>
<evidence type="ECO:0000256" key="4">
    <source>
        <dbReference type="ARBA" id="ARBA00008008"/>
    </source>
</evidence>
<dbReference type="GO" id="GO:0006207">
    <property type="term" value="P:'de novo' pyrimidine nucleobase biosynthetic process"/>
    <property type="evidence" value="ECO:0007669"/>
    <property type="project" value="InterPro"/>
</dbReference>
<comment type="cofactor">
    <cofactor evidence="12">
        <name>FMN</name>
        <dbReference type="ChEBI" id="CHEBI:58210"/>
    </cofactor>
    <text evidence="12">Binds 1 FMN per subunit.</text>
</comment>
<dbReference type="GO" id="GO:0004589">
    <property type="term" value="F:dihydroorotate dehydrogenase (NAD+) activity"/>
    <property type="evidence" value="ECO:0007669"/>
    <property type="project" value="UniProtKB-EC"/>
</dbReference>
<dbReference type="AlphaFoldDB" id="A0A940DIE7"/>
<dbReference type="PANTHER" id="PTHR48109">
    <property type="entry name" value="DIHYDROOROTATE DEHYDROGENASE (QUINONE), MITOCHONDRIAL-RELATED"/>
    <property type="match status" value="1"/>
</dbReference>
<keyword evidence="7 12" id="KW-0288">FMN</keyword>
<evidence type="ECO:0000313" key="15">
    <source>
        <dbReference type="Proteomes" id="UP000727857"/>
    </source>
</evidence>
<keyword evidence="8 12" id="KW-0665">Pyrimidine biosynthesis</keyword>
<dbReference type="PROSITE" id="PS00911">
    <property type="entry name" value="DHODEHASE_1"/>
    <property type="match status" value="1"/>
</dbReference>
<gene>
    <name evidence="12" type="primary">pyrD</name>
    <name evidence="14" type="ORF">IAB16_04175</name>
</gene>
<sequence length="311" mass="32783">MSTVCGNKDTRIELIGYTLKNPVIPASGTFGFGYEFADWYDIDILGSISLKGTTLEARYGNPQPRIADCPAGLINAIGLENPGVENVVSRELVKLDKVYKGKVIANVGGHSFEEYTRTASGFNGADKVFALELNISCPNVKGGGLAFGTDPQVVEELVAAVKEASVKPVIVKLSPNVTDITALAKAAERGGADGISLINTLLGMRIDLRTAHPIISVKRGGYSGRGVFPVAVNMVYAVKEAVGLPVIGMGGVSSARDVIEMMYAGASAVMVGTANLIDPYACKNIIEELPLLMEELGIDKLTDIIGRAHNA</sequence>
<evidence type="ECO:0000256" key="7">
    <source>
        <dbReference type="ARBA" id="ARBA00022643"/>
    </source>
</evidence>
<keyword evidence="6 12" id="KW-0285">Flavoprotein</keyword>
<proteinExistence type="inferred from homology"/>
<dbReference type="EMBL" id="JADINF010000104">
    <property type="protein sequence ID" value="MBO8424193.1"/>
    <property type="molecule type" value="Genomic_DNA"/>
</dbReference>
<dbReference type="Gene3D" id="3.20.20.70">
    <property type="entry name" value="Aldolase class I"/>
    <property type="match status" value="1"/>
</dbReference>
<dbReference type="PIRSF" id="PIRSF000164">
    <property type="entry name" value="DHO_oxidase"/>
    <property type="match status" value="1"/>
</dbReference>
<evidence type="ECO:0000259" key="13">
    <source>
        <dbReference type="Pfam" id="PF01180"/>
    </source>
</evidence>
<dbReference type="FunFam" id="3.20.20.70:FF:000027">
    <property type="entry name" value="Dihydropyrimidine dehydrogenase [NADP(+)]"/>
    <property type="match status" value="1"/>
</dbReference>
<evidence type="ECO:0000256" key="1">
    <source>
        <dbReference type="ARBA" id="ARBA00003616"/>
    </source>
</evidence>
<name>A0A940DIE7_9FIRM</name>
<dbReference type="CDD" id="cd04740">
    <property type="entry name" value="DHOD_1B_like"/>
    <property type="match status" value="1"/>
</dbReference>
<evidence type="ECO:0000256" key="10">
    <source>
        <dbReference type="ARBA" id="ARBA00023027"/>
    </source>
</evidence>
<comment type="catalytic activity">
    <reaction evidence="11">
        <text>(S)-dihydroorotate + NAD(+) = orotate + NADH + H(+)</text>
        <dbReference type="Rhea" id="RHEA:13513"/>
        <dbReference type="ChEBI" id="CHEBI:15378"/>
        <dbReference type="ChEBI" id="CHEBI:30839"/>
        <dbReference type="ChEBI" id="CHEBI:30864"/>
        <dbReference type="ChEBI" id="CHEBI:57540"/>
        <dbReference type="ChEBI" id="CHEBI:57945"/>
        <dbReference type="EC" id="1.3.1.14"/>
    </reaction>
</comment>
<dbReference type="GO" id="GO:0005737">
    <property type="term" value="C:cytoplasm"/>
    <property type="evidence" value="ECO:0007669"/>
    <property type="project" value="UniProtKB-SubCell"/>
</dbReference>
<dbReference type="GO" id="GO:0044205">
    <property type="term" value="P:'de novo' UMP biosynthetic process"/>
    <property type="evidence" value="ECO:0007669"/>
    <property type="project" value="UniProtKB-UniRule"/>
</dbReference>
<dbReference type="Pfam" id="PF01180">
    <property type="entry name" value="DHO_dh"/>
    <property type="match status" value="1"/>
</dbReference>
<dbReference type="InterPro" id="IPR012135">
    <property type="entry name" value="Dihydroorotate_DH_1_2"/>
</dbReference>
<feature type="binding site" evidence="12">
    <location>
        <begin position="272"/>
        <end position="273"/>
    </location>
    <ligand>
        <name>FMN</name>
        <dbReference type="ChEBI" id="CHEBI:58210"/>
    </ligand>
</feature>
<evidence type="ECO:0000256" key="6">
    <source>
        <dbReference type="ARBA" id="ARBA00022630"/>
    </source>
</evidence>
<comment type="subcellular location">
    <subcellularLocation>
        <location evidence="2 12">Cytoplasm</location>
    </subcellularLocation>
</comment>
<feature type="binding site" evidence="12">
    <location>
        <begin position="51"/>
        <end position="52"/>
    </location>
    <ligand>
        <name>FMN</name>
        <dbReference type="ChEBI" id="CHEBI:58210"/>
    </ligand>
</feature>
<dbReference type="InterPro" id="IPR050074">
    <property type="entry name" value="DHO_dehydrogenase"/>
</dbReference>
<dbReference type="EC" id="1.3.-.-" evidence="12"/>
<feature type="binding site" evidence="12">
    <location>
        <position position="172"/>
    </location>
    <ligand>
        <name>FMN</name>
        <dbReference type="ChEBI" id="CHEBI:58210"/>
    </ligand>
</feature>
<dbReference type="InterPro" id="IPR049622">
    <property type="entry name" value="Dihydroorotate_DH_I"/>
</dbReference>
<reference evidence="14" key="2">
    <citation type="journal article" date="2021" name="PeerJ">
        <title>Extensive microbial diversity within the chicken gut microbiome revealed by metagenomics and culture.</title>
        <authorList>
            <person name="Gilroy R."/>
            <person name="Ravi A."/>
            <person name="Getino M."/>
            <person name="Pursley I."/>
            <person name="Horton D.L."/>
            <person name="Alikhan N.F."/>
            <person name="Baker D."/>
            <person name="Gharbi K."/>
            <person name="Hall N."/>
            <person name="Watson M."/>
            <person name="Adriaenssens E.M."/>
            <person name="Foster-Nyarko E."/>
            <person name="Jarju S."/>
            <person name="Secka A."/>
            <person name="Antonio M."/>
            <person name="Oren A."/>
            <person name="Chaudhuri R.R."/>
            <person name="La Ragione R."/>
            <person name="Hildebrand F."/>
            <person name="Pallen M.J."/>
        </authorList>
    </citation>
    <scope>NUCLEOTIDE SEQUENCE</scope>
    <source>
        <strain evidence="14">517</strain>
    </source>
</reference>
<accession>A0A940DIE7</accession>
<comment type="catalytic activity">
    <reaction evidence="12">
        <text>(S)-dihydroorotate + A = orotate + AH2</text>
        <dbReference type="Rhea" id="RHEA:18073"/>
        <dbReference type="ChEBI" id="CHEBI:13193"/>
        <dbReference type="ChEBI" id="CHEBI:17499"/>
        <dbReference type="ChEBI" id="CHEBI:30839"/>
        <dbReference type="ChEBI" id="CHEBI:30864"/>
    </reaction>
</comment>
<feature type="binding site" evidence="12">
    <location>
        <position position="134"/>
    </location>
    <ligand>
        <name>substrate</name>
    </ligand>
</feature>
<evidence type="ECO:0000256" key="11">
    <source>
        <dbReference type="ARBA" id="ARBA00048996"/>
    </source>
</evidence>
<keyword evidence="5 12" id="KW-0963">Cytoplasm</keyword>
<dbReference type="PANTHER" id="PTHR48109:SF1">
    <property type="entry name" value="DIHYDROOROTATE DEHYDROGENASE (FUMARATE)"/>
    <property type="match status" value="1"/>
</dbReference>
<feature type="active site" description="Nucleophile" evidence="12">
    <location>
        <position position="137"/>
    </location>
</feature>
<evidence type="ECO:0000256" key="3">
    <source>
        <dbReference type="ARBA" id="ARBA00004715"/>
    </source>
</evidence>
<feature type="binding site" evidence="12">
    <location>
        <position position="224"/>
    </location>
    <ligand>
        <name>FMN</name>
        <dbReference type="ChEBI" id="CHEBI:58210"/>
    </ligand>
</feature>
<dbReference type="InterPro" id="IPR013785">
    <property type="entry name" value="Aldolase_TIM"/>
</dbReference>
<protein>
    <recommendedName>
        <fullName evidence="12">Dihydroorotate dehydrogenase</fullName>
        <shortName evidence="12">DHOD</shortName>
        <shortName evidence="12">DHODase</shortName>
        <shortName evidence="12">DHOdehase</shortName>
        <ecNumber evidence="12">1.3.-.-</ecNumber>
    </recommendedName>
</protein>
<comment type="pathway">
    <text evidence="3">Pyrimidine metabolism; UMP biosynthesis via de novo pathway; orotate from (S)-dihydroorotate (NAD(+) route): step 1/1.</text>
</comment>
<evidence type="ECO:0000256" key="5">
    <source>
        <dbReference type="ARBA" id="ARBA00022490"/>
    </source>
</evidence>
<comment type="caution">
    <text evidence="14">The sequence shown here is derived from an EMBL/GenBank/DDBJ whole genome shotgun (WGS) entry which is preliminary data.</text>
</comment>
<evidence type="ECO:0000256" key="2">
    <source>
        <dbReference type="ARBA" id="ARBA00004496"/>
    </source>
</evidence>
<feature type="binding site" evidence="12">
    <location>
        <position position="134"/>
    </location>
    <ligand>
        <name>FMN</name>
        <dbReference type="ChEBI" id="CHEBI:58210"/>
    </ligand>
</feature>
<feature type="binding site" evidence="12">
    <location>
        <begin position="75"/>
        <end position="79"/>
    </location>
    <ligand>
        <name>substrate</name>
    </ligand>
</feature>
<comment type="similarity">
    <text evidence="4 12">Belongs to the dihydroorotate dehydrogenase family. Type 1 subfamily.</text>
</comment>
<dbReference type="PROSITE" id="PS00912">
    <property type="entry name" value="DHODEHASE_2"/>
    <property type="match status" value="1"/>
</dbReference>